<gene>
    <name evidence="2" type="ORF">RBWH47_01812</name>
</gene>
<organism evidence="2 3">
    <name type="scientific">Rhodopirellula baltica WH47</name>
    <dbReference type="NCBI Taxonomy" id="991778"/>
    <lineage>
        <taxon>Bacteria</taxon>
        <taxon>Pseudomonadati</taxon>
        <taxon>Planctomycetota</taxon>
        <taxon>Planctomycetia</taxon>
        <taxon>Pirellulales</taxon>
        <taxon>Pirellulaceae</taxon>
        <taxon>Rhodopirellula</taxon>
    </lineage>
</organism>
<dbReference type="PATRIC" id="fig|991778.3.peg.3104"/>
<dbReference type="AlphaFoldDB" id="F2AT78"/>
<evidence type="ECO:0000313" key="3">
    <source>
        <dbReference type="Proteomes" id="UP000006222"/>
    </source>
</evidence>
<sequence>MTEPGSSDMGPSRQEGINHAISQMVEVSKGDGTFRTRQPIVGIRDE</sequence>
<dbReference type="Proteomes" id="UP000006222">
    <property type="component" value="Unassembled WGS sequence"/>
</dbReference>
<proteinExistence type="predicted"/>
<name>F2AT78_RHOBT</name>
<protein>
    <submittedName>
        <fullName evidence="2">Uncharacterized protein</fullName>
    </submittedName>
</protein>
<reference evidence="2 3" key="1">
    <citation type="journal article" date="2013" name="Mar. Genomics">
        <title>Expression of sulfatases in Rhodopirellula baltica and the diversity of sulfatases in the genus Rhodopirellula.</title>
        <authorList>
            <person name="Wegner C.E."/>
            <person name="Richter-Heitmann T."/>
            <person name="Klindworth A."/>
            <person name="Klockow C."/>
            <person name="Richter M."/>
            <person name="Achstetter T."/>
            <person name="Glockner F.O."/>
            <person name="Harder J."/>
        </authorList>
    </citation>
    <scope>NUCLEOTIDE SEQUENCE [LARGE SCALE GENOMIC DNA]</scope>
    <source>
        <strain evidence="2 3">WH47</strain>
    </source>
</reference>
<evidence type="ECO:0000256" key="1">
    <source>
        <dbReference type="SAM" id="MobiDB-lite"/>
    </source>
</evidence>
<comment type="caution">
    <text evidence="2">The sequence shown here is derived from an EMBL/GenBank/DDBJ whole genome shotgun (WGS) entry which is preliminary data.</text>
</comment>
<dbReference type="EMBL" id="AFAR01000159">
    <property type="protein sequence ID" value="EGF27143.1"/>
    <property type="molecule type" value="Genomic_DNA"/>
</dbReference>
<evidence type="ECO:0000313" key="2">
    <source>
        <dbReference type="EMBL" id="EGF27143.1"/>
    </source>
</evidence>
<feature type="region of interest" description="Disordered" evidence="1">
    <location>
        <begin position="27"/>
        <end position="46"/>
    </location>
</feature>
<accession>F2AT78</accession>